<dbReference type="InterPro" id="IPR042070">
    <property type="entry name" value="PucR_C-HTH_sf"/>
</dbReference>
<dbReference type="Gene3D" id="1.10.10.2840">
    <property type="entry name" value="PucR C-terminal helix-turn-helix domain"/>
    <property type="match status" value="1"/>
</dbReference>
<dbReference type="PANTHER" id="PTHR33744">
    <property type="entry name" value="CARBOHYDRATE DIACID REGULATOR"/>
    <property type="match status" value="1"/>
</dbReference>
<feature type="domain" description="PucR C-terminal helix-turn-helix" evidence="3">
    <location>
        <begin position="522"/>
        <end position="580"/>
    </location>
</feature>
<dbReference type="PANTHER" id="PTHR33744:SF1">
    <property type="entry name" value="DNA-BINDING TRANSCRIPTIONAL ACTIVATOR ADER"/>
    <property type="match status" value="1"/>
</dbReference>
<dbReference type="Proteomes" id="UP001524478">
    <property type="component" value="Unassembled WGS sequence"/>
</dbReference>
<evidence type="ECO:0000259" key="3">
    <source>
        <dbReference type="Pfam" id="PF13556"/>
    </source>
</evidence>
<evidence type="ECO:0000259" key="2">
    <source>
        <dbReference type="Pfam" id="PF07905"/>
    </source>
</evidence>
<dbReference type="InterPro" id="IPR012914">
    <property type="entry name" value="PucR_dom"/>
</dbReference>
<feature type="domain" description="Purine catabolism PurC-like" evidence="2">
    <location>
        <begin position="41"/>
        <end position="161"/>
    </location>
</feature>
<sequence>MDCKNQAKIIACVHDFMAPYCFTLKKELLSMARQNGISIEDMLKLDVMKSSSLIAGFRGARNTISRVNIMADPDILEWTAEGEFLLTTAYSFKQDNIDAQIELIKECASKKLAGIGIKISPYIETLSSEVLDLANDLSFPIIDIHSSIPLSDIMMSTFKEIFNKQASLLERIEKVHERLMGAMLEGNGLEDLAQIVQENIKNPVILHLSFSNEIIECVNGTNESYSSELTKEVKEFYESNNTKNRLKKLIEDKVLINGKYIKRMIMPIVLRDHIYGHLFTWGTDMPLGGFDLAIIESASTTIALSILQELSVKEVEIRYRSEFFEDLISIDSKRKKKALDRARFFNLQIEDYYVIEVMSFKHKNESNETDTLIDYIQDFINPVVHTIEELMQYLNLRGIVSTKANGVQILLSFQDKKQISDRLKDFNKKIVECISNKCDNLDVKIGVGRTYKGLGNVDKSFQDAVRTVRIGKVITYKEIVTFDELGIFKILSQDSLVDELEDFYNSTLKPLVDYDKKKSTELVKTLDVYFKNNGNLTRISEQLFTHYNTVLYRITRISEITGMDLEDPNHRLNLEIAIKIKELLGK</sequence>
<evidence type="ECO:0000259" key="4">
    <source>
        <dbReference type="Pfam" id="PF17853"/>
    </source>
</evidence>
<dbReference type="InterPro" id="IPR025736">
    <property type="entry name" value="PucR_C-HTH_dom"/>
</dbReference>
<dbReference type="Pfam" id="PF07905">
    <property type="entry name" value="PucR"/>
    <property type="match status" value="1"/>
</dbReference>
<comment type="caution">
    <text evidence="5">The sequence shown here is derived from an EMBL/GenBank/DDBJ whole genome shotgun (WGS) entry which is preliminary data.</text>
</comment>
<accession>A0ABT1SA92</accession>
<gene>
    <name evidence="5" type="ORF">NE686_09190</name>
</gene>
<dbReference type="Pfam" id="PF13556">
    <property type="entry name" value="HTH_30"/>
    <property type="match status" value="1"/>
</dbReference>
<evidence type="ECO:0000256" key="1">
    <source>
        <dbReference type="ARBA" id="ARBA00006754"/>
    </source>
</evidence>
<protein>
    <submittedName>
        <fullName evidence="5">PucR family transcriptional regulator ligand-binding domain-containing protein</fullName>
    </submittedName>
</protein>
<dbReference type="RefSeq" id="WP_246565948.1">
    <property type="nucleotide sequence ID" value="NZ_JAHLOH010000054.1"/>
</dbReference>
<dbReference type="EMBL" id="JANGAC010000006">
    <property type="protein sequence ID" value="MCQ4923257.1"/>
    <property type="molecule type" value="Genomic_DNA"/>
</dbReference>
<feature type="domain" description="CdaR GGDEF-like" evidence="4">
    <location>
        <begin position="337"/>
        <end position="470"/>
    </location>
</feature>
<reference evidence="5 6" key="1">
    <citation type="submission" date="2022-06" db="EMBL/GenBank/DDBJ databases">
        <title>Isolation of gut microbiota from human fecal samples.</title>
        <authorList>
            <person name="Pamer E.G."/>
            <person name="Barat B."/>
            <person name="Waligurski E."/>
            <person name="Medina S."/>
            <person name="Paddock L."/>
            <person name="Mostad J."/>
        </authorList>
    </citation>
    <scope>NUCLEOTIDE SEQUENCE [LARGE SCALE GENOMIC DNA]</scope>
    <source>
        <strain evidence="5 6">DFI.7.95</strain>
    </source>
</reference>
<evidence type="ECO:0000313" key="6">
    <source>
        <dbReference type="Proteomes" id="UP001524478"/>
    </source>
</evidence>
<organism evidence="5 6">
    <name type="scientific">Tissierella carlieri</name>
    <dbReference type="NCBI Taxonomy" id="689904"/>
    <lineage>
        <taxon>Bacteria</taxon>
        <taxon>Bacillati</taxon>
        <taxon>Bacillota</taxon>
        <taxon>Tissierellia</taxon>
        <taxon>Tissierellales</taxon>
        <taxon>Tissierellaceae</taxon>
        <taxon>Tissierella</taxon>
    </lineage>
</organism>
<dbReference type="Pfam" id="PF17853">
    <property type="entry name" value="GGDEF_2"/>
    <property type="match status" value="1"/>
</dbReference>
<keyword evidence="6" id="KW-1185">Reference proteome</keyword>
<evidence type="ECO:0000313" key="5">
    <source>
        <dbReference type="EMBL" id="MCQ4923257.1"/>
    </source>
</evidence>
<comment type="similarity">
    <text evidence="1">Belongs to the CdaR family.</text>
</comment>
<dbReference type="InterPro" id="IPR051448">
    <property type="entry name" value="CdaR-like_regulators"/>
</dbReference>
<name>A0ABT1SA92_9FIRM</name>
<dbReference type="InterPro" id="IPR041522">
    <property type="entry name" value="CdaR_GGDEF"/>
</dbReference>
<proteinExistence type="inferred from homology"/>